<proteinExistence type="predicted"/>
<keyword evidence="4" id="KW-1185">Reference proteome</keyword>
<evidence type="ECO:0000313" key="4">
    <source>
        <dbReference type="Proteomes" id="UP000467840"/>
    </source>
</evidence>
<evidence type="ECO:0000256" key="1">
    <source>
        <dbReference type="ARBA" id="ARBA00023180"/>
    </source>
</evidence>
<dbReference type="Pfam" id="PF14380">
    <property type="entry name" value="WAK_assoc"/>
    <property type="match status" value="2"/>
</dbReference>
<organism evidence="3 4">
    <name type="scientific">Hevea brasiliensis</name>
    <name type="common">Para rubber tree</name>
    <name type="synonym">Siphonia brasiliensis</name>
    <dbReference type="NCBI Taxonomy" id="3981"/>
    <lineage>
        <taxon>Eukaryota</taxon>
        <taxon>Viridiplantae</taxon>
        <taxon>Streptophyta</taxon>
        <taxon>Embryophyta</taxon>
        <taxon>Tracheophyta</taxon>
        <taxon>Spermatophyta</taxon>
        <taxon>Magnoliopsida</taxon>
        <taxon>eudicotyledons</taxon>
        <taxon>Gunneridae</taxon>
        <taxon>Pentapetalae</taxon>
        <taxon>rosids</taxon>
        <taxon>fabids</taxon>
        <taxon>Malpighiales</taxon>
        <taxon>Euphorbiaceae</taxon>
        <taxon>Crotonoideae</taxon>
        <taxon>Micrandreae</taxon>
        <taxon>Hevea</taxon>
    </lineage>
</organism>
<dbReference type="InterPro" id="IPR032872">
    <property type="entry name" value="WAK_assoc_C"/>
</dbReference>
<protein>
    <recommendedName>
        <fullName evidence="2">Wall-associated receptor kinase C-terminal domain-containing protein</fullName>
    </recommendedName>
</protein>
<gene>
    <name evidence="3" type="ORF">GH714_024876</name>
</gene>
<evidence type="ECO:0000313" key="3">
    <source>
        <dbReference type="EMBL" id="KAF2298685.1"/>
    </source>
</evidence>
<accession>A0A6A6LDZ2</accession>
<name>A0A6A6LDZ2_HEVBR</name>
<evidence type="ECO:0000259" key="2">
    <source>
        <dbReference type="Pfam" id="PF14380"/>
    </source>
</evidence>
<dbReference type="PANTHER" id="PTHR33138:SF75">
    <property type="entry name" value="WALL-ASSOCIATED RECEPTOR KINASE GALACTURONAN-BINDING DOMAIN-CONTAINING PROTEIN"/>
    <property type="match status" value="1"/>
</dbReference>
<dbReference type="Proteomes" id="UP000467840">
    <property type="component" value="Chromosome 1"/>
</dbReference>
<comment type="caution">
    <text evidence="3">The sequence shown here is derived from an EMBL/GenBank/DDBJ whole genome shotgun (WGS) entry which is preliminary data.</text>
</comment>
<dbReference type="AlphaFoldDB" id="A0A6A6LDZ2"/>
<dbReference type="EMBL" id="JAAGAX010000011">
    <property type="protein sequence ID" value="KAF2298685.1"/>
    <property type="molecule type" value="Genomic_DNA"/>
</dbReference>
<sequence>MMWWDATLFYNCELSPEALAFNEFSCPINNVPRDAYLMVPTVSRNEFLLGCNISIAIPILARAVQGLLRAELTVIQVLNQGFEVRWILDQVQCGDCLRSGGRCGYNWTVNQFSCFCPDQAYSRTCPSPMPSGSLLNPGETTSESASHHSSVETCQIFLILSGAMSDLKSAVIKDSGSGAKKDLSENICPPGVAEIPSTTLHETPFSYVPELENVNLFYNCSNEVTKVPTLYKIPCAVNGEQRDAFYATDRLLSKWNQDPTDCNIRVEVPVPKVAVEQLSGGMEAFWKVLREGFNVTYMSDTIRMCYECVHSGGICGTNSSTSRFTCLCRDQPYPYNCPKGKAMV</sequence>
<reference evidence="3 4" key="1">
    <citation type="journal article" date="2020" name="Mol. Plant">
        <title>The Chromosome-Based Rubber Tree Genome Provides New Insights into Spurge Genome Evolution and Rubber Biosynthesis.</title>
        <authorList>
            <person name="Liu J."/>
            <person name="Shi C."/>
            <person name="Shi C.C."/>
            <person name="Li W."/>
            <person name="Zhang Q.J."/>
            <person name="Zhang Y."/>
            <person name="Li K."/>
            <person name="Lu H.F."/>
            <person name="Shi C."/>
            <person name="Zhu S.T."/>
            <person name="Xiao Z.Y."/>
            <person name="Nan H."/>
            <person name="Yue Y."/>
            <person name="Zhu X.G."/>
            <person name="Wu Y."/>
            <person name="Hong X.N."/>
            <person name="Fan G.Y."/>
            <person name="Tong Y."/>
            <person name="Zhang D."/>
            <person name="Mao C.L."/>
            <person name="Liu Y.L."/>
            <person name="Hao S.J."/>
            <person name="Liu W.Q."/>
            <person name="Lv M.Q."/>
            <person name="Zhang H.B."/>
            <person name="Liu Y."/>
            <person name="Hu-Tang G.R."/>
            <person name="Wang J.P."/>
            <person name="Wang J.H."/>
            <person name="Sun Y.H."/>
            <person name="Ni S.B."/>
            <person name="Chen W.B."/>
            <person name="Zhang X.C."/>
            <person name="Jiao Y.N."/>
            <person name="Eichler E.E."/>
            <person name="Li G.H."/>
            <person name="Liu X."/>
            <person name="Gao L.Z."/>
        </authorList>
    </citation>
    <scope>NUCLEOTIDE SEQUENCE [LARGE SCALE GENOMIC DNA]</scope>
    <source>
        <strain evidence="4">cv. GT1</strain>
        <tissue evidence="3">Leaf</tissue>
    </source>
</reference>
<dbReference type="PANTHER" id="PTHR33138">
    <property type="entry name" value="OS01G0690200 PROTEIN"/>
    <property type="match status" value="1"/>
</dbReference>
<feature type="domain" description="Wall-associated receptor kinase C-terminal" evidence="2">
    <location>
        <begin position="246"/>
        <end position="331"/>
    </location>
</feature>
<keyword evidence="1" id="KW-0325">Glycoprotein</keyword>
<feature type="domain" description="Wall-associated receptor kinase C-terminal" evidence="2">
    <location>
        <begin position="44"/>
        <end position="119"/>
    </location>
</feature>